<evidence type="ECO:0000313" key="1">
    <source>
        <dbReference type="EMBL" id="OAF67836.1"/>
    </source>
</evidence>
<dbReference type="AlphaFoldDB" id="A0A177B0T7"/>
<dbReference type="Proteomes" id="UP000078046">
    <property type="component" value="Unassembled WGS sequence"/>
</dbReference>
<dbReference type="OrthoDB" id="6226438at2759"/>
<evidence type="ECO:0008006" key="3">
    <source>
        <dbReference type="Google" id="ProtNLM"/>
    </source>
</evidence>
<name>A0A177B0T7_9BILA</name>
<organism evidence="1 2">
    <name type="scientific">Intoshia linei</name>
    <dbReference type="NCBI Taxonomy" id="1819745"/>
    <lineage>
        <taxon>Eukaryota</taxon>
        <taxon>Metazoa</taxon>
        <taxon>Spiralia</taxon>
        <taxon>Lophotrochozoa</taxon>
        <taxon>Mesozoa</taxon>
        <taxon>Orthonectida</taxon>
        <taxon>Rhopaluridae</taxon>
        <taxon>Intoshia</taxon>
    </lineage>
</organism>
<keyword evidence="2" id="KW-1185">Reference proteome</keyword>
<gene>
    <name evidence="1" type="ORF">A3Q56_04436</name>
</gene>
<dbReference type="EMBL" id="LWCA01000563">
    <property type="protein sequence ID" value="OAF67836.1"/>
    <property type="molecule type" value="Genomic_DNA"/>
</dbReference>
<evidence type="ECO:0000313" key="2">
    <source>
        <dbReference type="Proteomes" id="UP000078046"/>
    </source>
</evidence>
<comment type="caution">
    <text evidence="1">The sequence shown here is derived from an EMBL/GenBank/DDBJ whole genome shotgun (WGS) entry which is preliminary data.</text>
</comment>
<accession>A0A177B0T7</accession>
<feature type="non-terminal residue" evidence="1">
    <location>
        <position position="1"/>
    </location>
</feature>
<sequence>VFKELAPLQKYCVLLVDGVYVKVSLRFRGGHIIGQAYNEKENLAIEWWECLVFRPGLSCPCMNILLSTINEGFKPISSGDKRFEKLNDEHHKFMVTCIEENFLVVVIDNTSVHSDMESILLILEFSEHSFLKLGPYSPMLN</sequence>
<proteinExistence type="predicted"/>
<protein>
    <recommendedName>
        <fullName evidence="3">Tc1-like transposase DDE domain-containing protein</fullName>
    </recommendedName>
</protein>
<reference evidence="1 2" key="1">
    <citation type="submission" date="2016-04" db="EMBL/GenBank/DDBJ databases">
        <title>The genome of Intoshia linei affirms orthonectids as highly simplified spiralians.</title>
        <authorList>
            <person name="Mikhailov K.V."/>
            <person name="Slusarev G.S."/>
            <person name="Nikitin M.A."/>
            <person name="Logacheva M.D."/>
            <person name="Penin A."/>
            <person name="Aleoshin V."/>
            <person name="Panchin Y.V."/>
        </authorList>
    </citation>
    <scope>NUCLEOTIDE SEQUENCE [LARGE SCALE GENOMIC DNA]</scope>
    <source>
        <strain evidence="1">Intl2013</strain>
        <tissue evidence="1">Whole animal</tissue>
    </source>
</reference>